<feature type="compositionally biased region" description="Polar residues" evidence="1">
    <location>
        <begin position="142"/>
        <end position="153"/>
    </location>
</feature>
<gene>
    <name evidence="2" type="ORF">EVAR_15828_1</name>
</gene>
<evidence type="ECO:0000313" key="2">
    <source>
        <dbReference type="EMBL" id="GBP24622.1"/>
    </source>
</evidence>
<reference evidence="2 3" key="1">
    <citation type="journal article" date="2019" name="Commun. Biol.">
        <title>The bagworm genome reveals a unique fibroin gene that provides high tensile strength.</title>
        <authorList>
            <person name="Kono N."/>
            <person name="Nakamura H."/>
            <person name="Ohtoshi R."/>
            <person name="Tomita M."/>
            <person name="Numata K."/>
            <person name="Arakawa K."/>
        </authorList>
    </citation>
    <scope>NUCLEOTIDE SEQUENCE [LARGE SCALE GENOMIC DNA]</scope>
</reference>
<accession>A0A4C1UF69</accession>
<evidence type="ECO:0000313" key="3">
    <source>
        <dbReference type="Proteomes" id="UP000299102"/>
    </source>
</evidence>
<feature type="region of interest" description="Disordered" evidence="1">
    <location>
        <begin position="67"/>
        <end position="99"/>
    </location>
</feature>
<name>A0A4C1UF69_EUMVA</name>
<feature type="region of interest" description="Disordered" evidence="1">
    <location>
        <begin position="202"/>
        <end position="225"/>
    </location>
</feature>
<keyword evidence="3" id="KW-1185">Reference proteome</keyword>
<dbReference type="EMBL" id="BGZK01000164">
    <property type="protein sequence ID" value="GBP24622.1"/>
    <property type="molecule type" value="Genomic_DNA"/>
</dbReference>
<comment type="caution">
    <text evidence="2">The sequence shown here is derived from an EMBL/GenBank/DDBJ whole genome shotgun (WGS) entry which is preliminary data.</text>
</comment>
<dbReference type="AlphaFoldDB" id="A0A4C1UF69"/>
<feature type="compositionally biased region" description="Basic residues" evidence="1">
    <location>
        <begin position="75"/>
        <end position="96"/>
    </location>
</feature>
<dbReference type="Proteomes" id="UP000299102">
    <property type="component" value="Unassembled WGS sequence"/>
</dbReference>
<proteinExistence type="predicted"/>
<organism evidence="2 3">
    <name type="scientific">Eumeta variegata</name>
    <name type="common">Bagworm moth</name>
    <name type="synonym">Eumeta japonica</name>
    <dbReference type="NCBI Taxonomy" id="151549"/>
    <lineage>
        <taxon>Eukaryota</taxon>
        <taxon>Metazoa</taxon>
        <taxon>Ecdysozoa</taxon>
        <taxon>Arthropoda</taxon>
        <taxon>Hexapoda</taxon>
        <taxon>Insecta</taxon>
        <taxon>Pterygota</taxon>
        <taxon>Neoptera</taxon>
        <taxon>Endopterygota</taxon>
        <taxon>Lepidoptera</taxon>
        <taxon>Glossata</taxon>
        <taxon>Ditrysia</taxon>
        <taxon>Tineoidea</taxon>
        <taxon>Psychidae</taxon>
        <taxon>Oiketicinae</taxon>
        <taxon>Eumeta</taxon>
    </lineage>
</organism>
<feature type="region of interest" description="Disordered" evidence="1">
    <location>
        <begin position="127"/>
        <end position="156"/>
    </location>
</feature>
<sequence>MFCLAHEKTGMCSTLDFIDEGRQATCKLTKVTNIVDVWWSIEISHSSPQRWDFGTIASYIRRGRVPSIRSAPSPARRRLAGARPRRERGSRGRRTGSHLYGFYTKSDHRRRPSESGPGAAIARRAKSGLDKVVRSQKRNRNSRAANSILPSASRTRRSGAHLYFSTQPDPVSWGAKTPVTPYRCPVVINCGGARTLPPMAVRPMPRDVRIPTPSAPFPNRRQRDF</sequence>
<protein>
    <submittedName>
        <fullName evidence="2">Uncharacterized protein</fullName>
    </submittedName>
</protein>
<evidence type="ECO:0000256" key="1">
    <source>
        <dbReference type="SAM" id="MobiDB-lite"/>
    </source>
</evidence>